<dbReference type="InterPro" id="IPR024134">
    <property type="entry name" value="SOD_Cu/Zn_/chaperone"/>
</dbReference>
<sequence>MNNIVKAGILLLLAGFLNACSSGMSEHHHPEAEGLETASEKNQKEITVSLITSKGEAAGKAIITETIKGVNIHLEGENLPPGKRAIHIHETGSCVKPDFTSAGAHLNPFAKKHGFENPHGPHAGDIPNITIGSDGKITADVTAPLAEFSQVLDEDGSALVIHEKEDDYKTDPAGNAGARIACGVIHKENQSM</sequence>
<comment type="similarity">
    <text evidence="1 3">Belongs to the Cu-Zn superoxide dismutase family.</text>
</comment>
<evidence type="ECO:0000313" key="6">
    <source>
        <dbReference type="EMBL" id="MBS2969244.1"/>
    </source>
</evidence>
<accession>A0ABS5LFS9</accession>
<evidence type="ECO:0000313" key="7">
    <source>
        <dbReference type="Proteomes" id="UP000682403"/>
    </source>
</evidence>
<proteinExistence type="inferred from homology"/>
<keyword evidence="3" id="KW-0560">Oxidoreductase</keyword>
<comment type="function">
    <text evidence="2">Destroys radicals which are normally produced within the cells and which are toxic to biological systems. May play a role in favoring mycobacterial survival in phagocytes.</text>
</comment>
<evidence type="ECO:0000259" key="5">
    <source>
        <dbReference type="Pfam" id="PF00080"/>
    </source>
</evidence>
<reference evidence="6 7" key="1">
    <citation type="submission" date="2021-04" db="EMBL/GenBank/DDBJ databases">
        <title>Metabacillus sp. strain KIGAM252 whole genome sequence.</title>
        <authorList>
            <person name="Seo M.-J."/>
            <person name="Cho E.-S."/>
            <person name="Hwang C.Y."/>
            <person name="Yoon D.J."/>
        </authorList>
    </citation>
    <scope>NUCLEOTIDE SEQUENCE [LARGE SCALE GENOMIC DNA]</scope>
    <source>
        <strain evidence="6 7">KIGAM252</strain>
    </source>
</reference>
<dbReference type="Gene3D" id="2.60.40.200">
    <property type="entry name" value="Superoxide dismutase, copper/zinc binding domain"/>
    <property type="match status" value="1"/>
</dbReference>
<dbReference type="Pfam" id="PF00080">
    <property type="entry name" value="Sod_Cu"/>
    <property type="match status" value="1"/>
</dbReference>
<name>A0ABS5LFS9_9BACI</name>
<dbReference type="InterPro" id="IPR018152">
    <property type="entry name" value="SOD_Cu/Zn_BS"/>
</dbReference>
<feature type="domain" description="Superoxide dismutase copper/zinc binding" evidence="5">
    <location>
        <begin position="59"/>
        <end position="185"/>
    </location>
</feature>
<feature type="chain" id="PRO_5047212461" description="Superoxide dismutase [Cu-Zn]" evidence="4">
    <location>
        <begin position="20"/>
        <end position="192"/>
    </location>
</feature>
<comment type="cofactor">
    <cofactor evidence="3">
        <name>Cu cation</name>
        <dbReference type="ChEBI" id="CHEBI:23378"/>
    </cofactor>
    <text evidence="3">Binds 1 copper ion per subunit.</text>
</comment>
<dbReference type="PANTHER" id="PTHR10003">
    <property type="entry name" value="SUPEROXIDE DISMUTASE CU-ZN -RELATED"/>
    <property type="match status" value="1"/>
</dbReference>
<organism evidence="6 7">
    <name type="scientific">Metabacillus flavus</name>
    <dbReference type="NCBI Taxonomy" id="2823519"/>
    <lineage>
        <taxon>Bacteria</taxon>
        <taxon>Bacillati</taxon>
        <taxon>Bacillota</taxon>
        <taxon>Bacilli</taxon>
        <taxon>Bacillales</taxon>
        <taxon>Bacillaceae</taxon>
        <taxon>Metabacillus</taxon>
    </lineage>
</organism>
<dbReference type="CDD" id="cd00305">
    <property type="entry name" value="Cu-Zn_Superoxide_Dismutase"/>
    <property type="match status" value="1"/>
</dbReference>
<feature type="signal peptide" evidence="4">
    <location>
        <begin position="1"/>
        <end position="19"/>
    </location>
</feature>
<gene>
    <name evidence="6" type="ORF">J9317_10760</name>
</gene>
<keyword evidence="7" id="KW-1185">Reference proteome</keyword>
<evidence type="ECO:0000256" key="4">
    <source>
        <dbReference type="SAM" id="SignalP"/>
    </source>
</evidence>
<keyword evidence="3" id="KW-0862">Zinc</keyword>
<keyword evidence="3" id="KW-0186">Copper</keyword>
<comment type="cofactor">
    <cofactor evidence="3">
        <name>Zn(2+)</name>
        <dbReference type="ChEBI" id="CHEBI:29105"/>
    </cofactor>
    <text evidence="3">Binds 1 zinc ion per subunit.</text>
</comment>
<dbReference type="InterPro" id="IPR036423">
    <property type="entry name" value="SOD-like_Cu/Zn_dom_sf"/>
</dbReference>
<protein>
    <recommendedName>
        <fullName evidence="3">Superoxide dismutase [Cu-Zn]</fullName>
        <ecNumber evidence="3">1.15.1.1</ecNumber>
    </recommendedName>
</protein>
<evidence type="ECO:0000256" key="2">
    <source>
        <dbReference type="ARBA" id="ARBA00024900"/>
    </source>
</evidence>
<keyword evidence="4" id="KW-0732">Signal</keyword>
<evidence type="ECO:0000256" key="3">
    <source>
        <dbReference type="RuleBase" id="RU000393"/>
    </source>
</evidence>
<dbReference type="SUPFAM" id="SSF49329">
    <property type="entry name" value="Cu,Zn superoxide dismutase-like"/>
    <property type="match status" value="1"/>
</dbReference>
<dbReference type="Proteomes" id="UP000682403">
    <property type="component" value="Unassembled WGS sequence"/>
</dbReference>
<dbReference type="InterPro" id="IPR001424">
    <property type="entry name" value="SOD_Cu_Zn_dom"/>
</dbReference>
<dbReference type="EMBL" id="JAGVRK010000001">
    <property type="protein sequence ID" value="MBS2969244.1"/>
    <property type="molecule type" value="Genomic_DNA"/>
</dbReference>
<dbReference type="RefSeq" id="WP_211558462.1">
    <property type="nucleotide sequence ID" value="NZ_JAGVRK010000001.1"/>
</dbReference>
<comment type="caution">
    <text evidence="6">The sequence shown here is derived from an EMBL/GenBank/DDBJ whole genome shotgun (WGS) entry which is preliminary data.</text>
</comment>
<keyword evidence="3" id="KW-0479">Metal-binding</keyword>
<dbReference type="EC" id="1.15.1.1" evidence="3"/>
<comment type="catalytic activity">
    <reaction evidence="3">
        <text>2 superoxide + 2 H(+) = H2O2 + O2</text>
        <dbReference type="Rhea" id="RHEA:20696"/>
        <dbReference type="ChEBI" id="CHEBI:15378"/>
        <dbReference type="ChEBI" id="CHEBI:15379"/>
        <dbReference type="ChEBI" id="CHEBI:16240"/>
        <dbReference type="ChEBI" id="CHEBI:18421"/>
        <dbReference type="EC" id="1.15.1.1"/>
    </reaction>
</comment>
<evidence type="ECO:0000256" key="1">
    <source>
        <dbReference type="ARBA" id="ARBA00010457"/>
    </source>
</evidence>
<dbReference type="PROSITE" id="PS00332">
    <property type="entry name" value="SOD_CU_ZN_2"/>
    <property type="match status" value="1"/>
</dbReference>